<gene>
    <name evidence="14" type="ORF">TeGR_g5706</name>
</gene>
<dbReference type="SUPFAM" id="SSF81342">
    <property type="entry name" value="Transmembrane di-heme cytochromes"/>
    <property type="match status" value="1"/>
</dbReference>
<keyword evidence="5 12" id="KW-0812">Transmembrane</keyword>
<feature type="domain" description="Cytochrome b561 bacterial/Ni-hydrogenase" evidence="13">
    <location>
        <begin position="10"/>
        <end position="170"/>
    </location>
</feature>
<evidence type="ECO:0000256" key="10">
    <source>
        <dbReference type="ARBA" id="ARBA00023136"/>
    </source>
</evidence>
<dbReference type="InterPro" id="IPR011577">
    <property type="entry name" value="Cyt_b561_bac/Ni-Hgenase"/>
</dbReference>
<keyword evidence="9" id="KW-0408">Iron</keyword>
<dbReference type="InterPro" id="IPR016174">
    <property type="entry name" value="Di-haem_cyt_TM"/>
</dbReference>
<name>A0ABQ6M4E4_9STRA</name>
<keyword evidence="10 12" id="KW-0472">Membrane</keyword>
<protein>
    <recommendedName>
        <fullName evidence="13">Cytochrome b561 bacterial/Ni-hydrogenase domain-containing protein</fullName>
    </recommendedName>
</protein>
<feature type="transmembrane region" description="Helical" evidence="12">
    <location>
        <begin position="94"/>
        <end position="120"/>
    </location>
</feature>
<keyword evidence="8 12" id="KW-1133">Transmembrane helix</keyword>
<evidence type="ECO:0000256" key="12">
    <source>
        <dbReference type="SAM" id="Phobius"/>
    </source>
</evidence>
<dbReference type="PANTHER" id="PTHR30529">
    <property type="entry name" value="CYTOCHROME B561"/>
    <property type="match status" value="1"/>
</dbReference>
<evidence type="ECO:0000256" key="3">
    <source>
        <dbReference type="ARBA" id="ARBA00022475"/>
    </source>
</evidence>
<keyword evidence="6" id="KW-0479">Metal-binding</keyword>
<evidence type="ECO:0000256" key="9">
    <source>
        <dbReference type="ARBA" id="ARBA00023004"/>
    </source>
</evidence>
<evidence type="ECO:0000259" key="13">
    <source>
        <dbReference type="Pfam" id="PF01292"/>
    </source>
</evidence>
<comment type="caution">
    <text evidence="14">The sequence shown here is derived from an EMBL/GenBank/DDBJ whole genome shotgun (WGS) entry which is preliminary data.</text>
</comment>
<keyword evidence="15" id="KW-1185">Reference proteome</keyword>
<evidence type="ECO:0000256" key="4">
    <source>
        <dbReference type="ARBA" id="ARBA00022617"/>
    </source>
</evidence>
<dbReference type="EMBL" id="BRYB01003700">
    <property type="protein sequence ID" value="GMI19227.1"/>
    <property type="molecule type" value="Genomic_DNA"/>
</dbReference>
<dbReference type="Pfam" id="PF01292">
    <property type="entry name" value="Ni_hydr_CYTB"/>
    <property type="match status" value="1"/>
</dbReference>
<sequence length="178" mass="18737">MSAAVAPAYYSRSASLLHWVSVPAITGSVACVLYAQQLPKGPDKGAWMYRHKSLGLLSGMVLVPRLAVKLGSKAPGMLAGSSAVEGVLAKVSHYALYAFPAVMASTGVVMGLNGAGLPFFTTTLKVPAVKGQLPAKQAFWLHQNFGYYMKFAIPLHVGAAGAHAARGHAIFARINPFR</sequence>
<evidence type="ECO:0000256" key="2">
    <source>
        <dbReference type="ARBA" id="ARBA00022448"/>
    </source>
</evidence>
<dbReference type="Proteomes" id="UP001165060">
    <property type="component" value="Unassembled WGS sequence"/>
</dbReference>
<dbReference type="InterPro" id="IPR052168">
    <property type="entry name" value="Cytochrome_b561_oxidase"/>
</dbReference>
<evidence type="ECO:0000313" key="14">
    <source>
        <dbReference type="EMBL" id="GMI19227.1"/>
    </source>
</evidence>
<keyword evidence="4" id="KW-0349">Heme</keyword>
<keyword evidence="2" id="KW-0813">Transport</keyword>
<dbReference type="PANTHER" id="PTHR30529:SF1">
    <property type="entry name" value="CYTOCHROME B561 HOMOLOG 2"/>
    <property type="match status" value="1"/>
</dbReference>
<comment type="similarity">
    <text evidence="11">Belongs to the cytochrome b561 family.</text>
</comment>
<evidence type="ECO:0000313" key="15">
    <source>
        <dbReference type="Proteomes" id="UP001165060"/>
    </source>
</evidence>
<keyword evidence="7" id="KW-0249">Electron transport</keyword>
<organism evidence="14 15">
    <name type="scientific">Tetraparma gracilis</name>
    <dbReference type="NCBI Taxonomy" id="2962635"/>
    <lineage>
        <taxon>Eukaryota</taxon>
        <taxon>Sar</taxon>
        <taxon>Stramenopiles</taxon>
        <taxon>Ochrophyta</taxon>
        <taxon>Bolidophyceae</taxon>
        <taxon>Parmales</taxon>
        <taxon>Triparmaceae</taxon>
        <taxon>Tetraparma</taxon>
    </lineage>
</organism>
<evidence type="ECO:0000256" key="11">
    <source>
        <dbReference type="ARBA" id="ARBA00037975"/>
    </source>
</evidence>
<evidence type="ECO:0000256" key="6">
    <source>
        <dbReference type="ARBA" id="ARBA00022723"/>
    </source>
</evidence>
<evidence type="ECO:0000256" key="5">
    <source>
        <dbReference type="ARBA" id="ARBA00022692"/>
    </source>
</evidence>
<feature type="transmembrane region" description="Helical" evidence="12">
    <location>
        <begin position="16"/>
        <end position="35"/>
    </location>
</feature>
<evidence type="ECO:0000256" key="8">
    <source>
        <dbReference type="ARBA" id="ARBA00022989"/>
    </source>
</evidence>
<reference evidence="14 15" key="1">
    <citation type="journal article" date="2023" name="Commun. Biol.">
        <title>Genome analysis of Parmales, the sister group of diatoms, reveals the evolutionary specialization of diatoms from phago-mixotrophs to photoautotrophs.</title>
        <authorList>
            <person name="Ban H."/>
            <person name="Sato S."/>
            <person name="Yoshikawa S."/>
            <person name="Yamada K."/>
            <person name="Nakamura Y."/>
            <person name="Ichinomiya M."/>
            <person name="Sato N."/>
            <person name="Blanc-Mathieu R."/>
            <person name="Endo H."/>
            <person name="Kuwata A."/>
            <person name="Ogata H."/>
        </authorList>
    </citation>
    <scope>NUCLEOTIDE SEQUENCE [LARGE SCALE GENOMIC DNA]</scope>
</reference>
<accession>A0ABQ6M4E4</accession>
<evidence type="ECO:0000256" key="7">
    <source>
        <dbReference type="ARBA" id="ARBA00022982"/>
    </source>
</evidence>
<proteinExistence type="inferred from homology"/>
<evidence type="ECO:0000256" key="1">
    <source>
        <dbReference type="ARBA" id="ARBA00004651"/>
    </source>
</evidence>
<comment type="subcellular location">
    <subcellularLocation>
        <location evidence="1">Cell membrane</location>
        <topology evidence="1">Multi-pass membrane protein</topology>
    </subcellularLocation>
</comment>
<keyword evidence="3" id="KW-1003">Cell membrane</keyword>